<evidence type="ECO:0000256" key="1">
    <source>
        <dbReference type="PROSITE-ProRule" id="PRU00023"/>
    </source>
</evidence>
<protein>
    <submittedName>
        <fullName evidence="4">Nuclear factor NF-kappa-B p110 subunit isoform X1</fullName>
    </submittedName>
</protein>
<dbReference type="InterPro" id="IPR036770">
    <property type="entry name" value="Ankyrin_rpt-contain_sf"/>
</dbReference>
<dbReference type="SUPFAM" id="SSF48403">
    <property type="entry name" value="Ankyrin repeat"/>
    <property type="match status" value="1"/>
</dbReference>
<dbReference type="SMART" id="SM00248">
    <property type="entry name" value="ANK"/>
    <property type="match status" value="4"/>
</dbReference>
<dbReference type="InterPro" id="IPR033926">
    <property type="entry name" value="IPT_NFkappaB"/>
</dbReference>
<gene>
    <name evidence="4" type="primary">LOC108566978</name>
</gene>
<feature type="repeat" description="ANK" evidence="1">
    <location>
        <begin position="527"/>
        <end position="559"/>
    </location>
</feature>
<organism evidence="3 4">
    <name type="scientific">Nicrophorus vespilloides</name>
    <name type="common">Boreal carrion beetle</name>
    <dbReference type="NCBI Taxonomy" id="110193"/>
    <lineage>
        <taxon>Eukaryota</taxon>
        <taxon>Metazoa</taxon>
        <taxon>Ecdysozoa</taxon>
        <taxon>Arthropoda</taxon>
        <taxon>Hexapoda</taxon>
        <taxon>Insecta</taxon>
        <taxon>Pterygota</taxon>
        <taxon>Neoptera</taxon>
        <taxon>Endopterygota</taxon>
        <taxon>Coleoptera</taxon>
        <taxon>Polyphaga</taxon>
        <taxon>Staphyliniformia</taxon>
        <taxon>Silphidae</taxon>
        <taxon>Nicrophorinae</taxon>
        <taxon>Nicrophorus</taxon>
    </lineage>
</organism>
<dbReference type="Proteomes" id="UP000695000">
    <property type="component" value="Unplaced"/>
</dbReference>
<dbReference type="Pfam" id="PF16179">
    <property type="entry name" value="RHD_dimer"/>
    <property type="match status" value="1"/>
</dbReference>
<keyword evidence="3" id="KW-1185">Reference proteome</keyword>
<dbReference type="SUPFAM" id="SSF49417">
    <property type="entry name" value="p53-like transcription factors"/>
    <property type="match status" value="1"/>
</dbReference>
<dbReference type="Pfam" id="PF00554">
    <property type="entry name" value="RHD_DNA_bind"/>
    <property type="match status" value="1"/>
</dbReference>
<dbReference type="InterPro" id="IPR032397">
    <property type="entry name" value="RHD_dimer"/>
</dbReference>
<dbReference type="PROSITE" id="PS50297">
    <property type="entry name" value="ANK_REP_REGION"/>
    <property type="match status" value="2"/>
</dbReference>
<feature type="domain" description="RHD" evidence="2">
    <location>
        <begin position="60"/>
        <end position="260"/>
    </location>
</feature>
<dbReference type="SUPFAM" id="SSF47986">
    <property type="entry name" value="DEATH domain"/>
    <property type="match status" value="1"/>
</dbReference>
<dbReference type="InterPro" id="IPR011029">
    <property type="entry name" value="DEATH-like_dom_sf"/>
</dbReference>
<dbReference type="SUPFAM" id="SSF81296">
    <property type="entry name" value="E set domains"/>
    <property type="match status" value="1"/>
</dbReference>
<dbReference type="InterPro" id="IPR000451">
    <property type="entry name" value="NFkB/Dor"/>
</dbReference>
<dbReference type="InterPro" id="IPR002909">
    <property type="entry name" value="IPT_dom"/>
</dbReference>
<dbReference type="Gene3D" id="2.60.40.10">
    <property type="entry name" value="Immunoglobulins"/>
    <property type="match status" value="1"/>
</dbReference>
<keyword evidence="1" id="KW-0040">ANK repeat</keyword>
<dbReference type="PRINTS" id="PR00057">
    <property type="entry name" value="NFKBTNSCPFCT"/>
</dbReference>
<dbReference type="InterPro" id="IPR002110">
    <property type="entry name" value="Ankyrin_rpt"/>
</dbReference>
<dbReference type="InterPro" id="IPR014756">
    <property type="entry name" value="Ig_E-set"/>
</dbReference>
<sequence length="820" mass="93731">MANFININEINDNIQCYNYNDPSYAYGGETPPMSGSEGSMSPVGLTNFTTMKIDEEALPIDCPYLVITEQPVEKFRFRYKSEIVGTHGCLNGVTSTRNRKNAFPSVQLMNFGEPAVIRCSLYQCRNGGLEKGPHAHRLVQKLDKEEVDDPHDIVVNQSTGFIACFNNMGIVHTAKKFLVDELKRKKMNLKREELMRSSSPRDVTKAEEMAIINECNHESRNMEMNKVCLRFDAFIRCDDVLLPICSPVYSNEIKNLKSALTGDLKIVRMDHCTSPVAGGKEIYLLVEKVAKKNIRVRFYEEDDDVWNAYARFNENDVHHQYAIVIKTPPYKNLDIDVEKKVYVQLERPSDGAISDPLEFTYYPDRRTRRKRPRCDYDSSLSFSSSEVPTIINQVENLSGDWNKFIENVNSGEFRAILHDIDMTNVFLQTDTPSGSKLKKQVPKEVEDLKRFFSEIKSLLKTNPAQSKVKEMIEHYFNELKGPSGKNLLHIAYQYKVEIPDINNNIENLLKCLHIFKLSHYLNETTTNGETVLHMAIQNGNLLDIKHLIEYGADPCARDCDGNTALLLAVKNNYTKCLSPLLKASNVKSFIDSQNHEGYTALQLAVLSDNLEAIEQLCTAGANVRVIDNKNGRSIMQIAINEQYADVVEFFLTRNDVNYDHMDYCDKTCQELAFIQKKNDAGRWIYEILSAHLKTIDKYKYFDHEIKAEIDSDNDDLEIDYPQTELTQEQLKEMYCSVLQFTDVTLDKLCAILNPTGKWKKLLDILDLNHLSNTDILNNNPTKELLDFALVAGRSVYQIRSALDDMNVPEAVKCIDDMVKR</sequence>
<dbReference type="RefSeq" id="XP_017782634.1">
    <property type="nucleotide sequence ID" value="XM_017927145.1"/>
</dbReference>
<proteinExistence type="predicted"/>
<evidence type="ECO:0000313" key="3">
    <source>
        <dbReference type="Proteomes" id="UP000695000"/>
    </source>
</evidence>
<dbReference type="PROSITE" id="PS50088">
    <property type="entry name" value="ANK_REPEAT"/>
    <property type="match status" value="2"/>
</dbReference>
<dbReference type="PROSITE" id="PS50254">
    <property type="entry name" value="REL_2"/>
    <property type="match status" value="1"/>
</dbReference>
<accession>A0ABM1N734</accession>
<feature type="repeat" description="ANK" evidence="1">
    <location>
        <begin position="596"/>
        <end position="628"/>
    </location>
</feature>
<reference evidence="4" key="1">
    <citation type="submission" date="2025-08" db="UniProtKB">
        <authorList>
            <consortium name="RefSeq"/>
        </authorList>
    </citation>
    <scope>IDENTIFICATION</scope>
    <source>
        <tissue evidence="4">Whole Larva</tissue>
    </source>
</reference>
<dbReference type="InterPro" id="IPR013783">
    <property type="entry name" value="Ig-like_fold"/>
</dbReference>
<dbReference type="CDD" id="cd01177">
    <property type="entry name" value="IPT_NFkappaB"/>
    <property type="match status" value="1"/>
</dbReference>
<dbReference type="PANTHER" id="PTHR24169">
    <property type="entry name" value="NUCLEAR FACTOR NF-KAPPA-B PROTEIN"/>
    <property type="match status" value="1"/>
</dbReference>
<dbReference type="InterPro" id="IPR011539">
    <property type="entry name" value="RHD_DNA_bind_dom"/>
</dbReference>
<dbReference type="GeneID" id="108566978"/>
<dbReference type="InterPro" id="IPR037059">
    <property type="entry name" value="RHD_DNA_bind_dom_sf"/>
</dbReference>
<dbReference type="SMART" id="SM00429">
    <property type="entry name" value="IPT"/>
    <property type="match status" value="1"/>
</dbReference>
<dbReference type="PANTHER" id="PTHR24169:SF28">
    <property type="entry name" value="NUCLEAR FACTOR NF-KAPPA-B P110 SUBUNIT"/>
    <property type="match status" value="1"/>
</dbReference>
<dbReference type="Gene3D" id="1.25.40.20">
    <property type="entry name" value="Ankyrin repeat-containing domain"/>
    <property type="match status" value="1"/>
</dbReference>
<dbReference type="Pfam" id="PF12796">
    <property type="entry name" value="Ank_2"/>
    <property type="match status" value="2"/>
</dbReference>
<dbReference type="Gene3D" id="1.10.533.10">
    <property type="entry name" value="Death Domain, Fas"/>
    <property type="match status" value="1"/>
</dbReference>
<name>A0ABM1N734_NICVS</name>
<dbReference type="Gene3D" id="2.60.40.340">
    <property type="entry name" value="Rel homology domain (RHD), DNA-binding domain"/>
    <property type="match status" value="1"/>
</dbReference>
<evidence type="ECO:0000313" key="4">
    <source>
        <dbReference type="RefSeq" id="XP_017782634.1"/>
    </source>
</evidence>
<dbReference type="InterPro" id="IPR008967">
    <property type="entry name" value="p53-like_TF_DNA-bd_sf"/>
</dbReference>
<evidence type="ECO:0000259" key="2">
    <source>
        <dbReference type="PROSITE" id="PS50254"/>
    </source>
</evidence>